<dbReference type="GO" id="GO:0004733">
    <property type="term" value="F:pyridoxamine phosphate oxidase activity"/>
    <property type="evidence" value="ECO:0007669"/>
    <property type="project" value="UniProtKB-EC"/>
</dbReference>
<dbReference type="InterPro" id="IPR019740">
    <property type="entry name" value="Pyridox_Oxase_CS"/>
</dbReference>
<dbReference type="InterPro" id="IPR012349">
    <property type="entry name" value="Split_barrel_FMN-bd"/>
</dbReference>
<comment type="cofactor">
    <cofactor evidence="1">
        <name>FMN</name>
        <dbReference type="ChEBI" id="CHEBI:58210"/>
    </cofactor>
</comment>
<evidence type="ECO:0000256" key="4">
    <source>
        <dbReference type="ARBA" id="ARBA00012801"/>
    </source>
</evidence>
<evidence type="ECO:0000256" key="1">
    <source>
        <dbReference type="ARBA" id="ARBA00001917"/>
    </source>
</evidence>
<feature type="domain" description="Pyridoxine 5'-phosphate oxidase dimerisation C-terminal" evidence="9">
    <location>
        <begin position="194"/>
        <end position="245"/>
    </location>
</feature>
<keyword evidence="6" id="KW-0288">FMN</keyword>
<comment type="caution">
    <text evidence="10">The sequence shown here is derived from an EMBL/GenBank/DDBJ whole genome shotgun (WGS) entry which is preliminary data.</text>
</comment>
<dbReference type="EC" id="1.4.3.5" evidence="4"/>
<dbReference type="InterPro" id="IPR011576">
    <property type="entry name" value="Pyridox_Oxase_N"/>
</dbReference>
<evidence type="ECO:0000313" key="10">
    <source>
        <dbReference type="EMBL" id="PHH64837.1"/>
    </source>
</evidence>
<evidence type="ECO:0000256" key="6">
    <source>
        <dbReference type="ARBA" id="ARBA00022643"/>
    </source>
</evidence>
<dbReference type="NCBIfam" id="NF004231">
    <property type="entry name" value="PRK05679.1"/>
    <property type="match status" value="1"/>
</dbReference>
<comment type="pathway">
    <text evidence="2">Cofactor metabolism; pyridoxal 5'-phosphate salvage; pyridoxal 5'-phosphate from pyridoxamine 5'-phosphate: step 1/1.</text>
</comment>
<protein>
    <recommendedName>
        <fullName evidence="4">pyridoxal 5'-phosphate synthase</fullName>
        <ecNumber evidence="4">1.4.3.5</ecNumber>
    </recommendedName>
</protein>
<dbReference type="UniPathway" id="UPA01068">
    <property type="reaction ID" value="UER00304"/>
</dbReference>
<proteinExistence type="inferred from homology"/>
<dbReference type="AlphaFoldDB" id="A0A2C5Y806"/>
<dbReference type="Pfam" id="PF10590">
    <property type="entry name" value="PNP_phzG_C"/>
    <property type="match status" value="1"/>
</dbReference>
<dbReference type="HAMAP" id="MF_01629">
    <property type="entry name" value="PdxH"/>
    <property type="match status" value="1"/>
</dbReference>
<evidence type="ECO:0000259" key="9">
    <source>
        <dbReference type="Pfam" id="PF10590"/>
    </source>
</evidence>
<feature type="domain" description="Pyridoxamine 5'-phosphate oxidase N-terminal" evidence="8">
    <location>
        <begin position="61"/>
        <end position="180"/>
    </location>
</feature>
<comment type="pathway">
    <text evidence="3">Cofactor metabolism; pyridoxal 5'-phosphate salvage; pyridoxal 5'-phosphate from pyridoxine 5'-phosphate: step 1/1.</text>
</comment>
<sequence>MAGISEKTLADKLIYAPAGSKAHGQAEQFTRGTLSRASLLASPTAQFSTWFTQAQASPPSPPEACTLSTAHLPSGRVSSRLVYLKEVDSRGGFVIYTNLCTSRKAADLATNKHAALVFYWPHLERQVRVEGRAGRVGEERSQEYFNTRLRASRIGAWASEQSSVLAGRDVLDERVERMEQRFRDEEEIPVPPFWGGLRLVPDRVEFWQGRESRLHDRFVYEREGGEEEEEDVETSVRWTVNRLSP</sequence>
<evidence type="ECO:0000256" key="3">
    <source>
        <dbReference type="ARBA" id="ARBA00005037"/>
    </source>
</evidence>
<dbReference type="SUPFAM" id="SSF50475">
    <property type="entry name" value="FMN-binding split barrel"/>
    <property type="match status" value="1"/>
</dbReference>
<evidence type="ECO:0000256" key="2">
    <source>
        <dbReference type="ARBA" id="ARBA00004738"/>
    </source>
</evidence>
<dbReference type="PANTHER" id="PTHR10851:SF0">
    <property type="entry name" value="PYRIDOXINE-5'-PHOSPHATE OXIDASE"/>
    <property type="match status" value="1"/>
</dbReference>
<reference evidence="10 11" key="1">
    <citation type="submission" date="2017-06" db="EMBL/GenBank/DDBJ databases">
        <title>Ant-infecting Ophiocordyceps genomes reveal a high diversity of potential behavioral manipulation genes and a possible major role for enterotoxins.</title>
        <authorList>
            <person name="De Bekker C."/>
            <person name="Evans H.C."/>
            <person name="Brachmann A."/>
            <person name="Hughes D.P."/>
        </authorList>
    </citation>
    <scope>NUCLEOTIDE SEQUENCE [LARGE SCALE GENOMIC DNA]</scope>
    <source>
        <strain evidence="10 11">Map64</strain>
    </source>
</reference>
<evidence type="ECO:0000313" key="11">
    <source>
        <dbReference type="Proteomes" id="UP000226192"/>
    </source>
</evidence>
<dbReference type="OrthoDB" id="303614at2759"/>
<dbReference type="GO" id="GO:0010181">
    <property type="term" value="F:FMN binding"/>
    <property type="evidence" value="ECO:0007669"/>
    <property type="project" value="InterPro"/>
</dbReference>
<accession>A0A2C5Y806</accession>
<dbReference type="Pfam" id="PF01243">
    <property type="entry name" value="PNPOx_N"/>
    <property type="match status" value="1"/>
</dbReference>
<dbReference type="PROSITE" id="PS01064">
    <property type="entry name" value="PYRIDOX_OXIDASE"/>
    <property type="match status" value="1"/>
</dbReference>
<keyword evidence="11" id="KW-1185">Reference proteome</keyword>
<dbReference type="InterPro" id="IPR019576">
    <property type="entry name" value="Pyridoxamine_oxidase_dimer_C"/>
</dbReference>
<organism evidence="10 11">
    <name type="scientific">Ophiocordyceps australis</name>
    <dbReference type="NCBI Taxonomy" id="1399860"/>
    <lineage>
        <taxon>Eukaryota</taxon>
        <taxon>Fungi</taxon>
        <taxon>Dikarya</taxon>
        <taxon>Ascomycota</taxon>
        <taxon>Pezizomycotina</taxon>
        <taxon>Sordariomycetes</taxon>
        <taxon>Hypocreomycetidae</taxon>
        <taxon>Hypocreales</taxon>
        <taxon>Ophiocordycipitaceae</taxon>
        <taxon>Ophiocordyceps</taxon>
    </lineage>
</organism>
<dbReference type="Gene3D" id="2.30.110.10">
    <property type="entry name" value="Electron Transport, Fmn-binding Protein, Chain A"/>
    <property type="match status" value="1"/>
</dbReference>
<dbReference type="GO" id="GO:0008615">
    <property type="term" value="P:pyridoxine biosynthetic process"/>
    <property type="evidence" value="ECO:0007669"/>
    <property type="project" value="InterPro"/>
</dbReference>
<gene>
    <name evidence="10" type="ORF">CDD81_3903</name>
</gene>
<evidence type="ECO:0000256" key="7">
    <source>
        <dbReference type="ARBA" id="ARBA00023002"/>
    </source>
</evidence>
<evidence type="ECO:0000259" key="8">
    <source>
        <dbReference type="Pfam" id="PF01243"/>
    </source>
</evidence>
<dbReference type="InterPro" id="IPR000659">
    <property type="entry name" value="Pyridox_Oxase"/>
</dbReference>
<name>A0A2C5Y806_9HYPO</name>
<keyword evidence="5" id="KW-0285">Flavoprotein</keyword>
<dbReference type="EMBL" id="NJET01000025">
    <property type="protein sequence ID" value="PHH64837.1"/>
    <property type="molecule type" value="Genomic_DNA"/>
</dbReference>
<dbReference type="PANTHER" id="PTHR10851">
    <property type="entry name" value="PYRIDOXINE-5-PHOSPHATE OXIDASE"/>
    <property type="match status" value="1"/>
</dbReference>
<evidence type="ECO:0000256" key="5">
    <source>
        <dbReference type="ARBA" id="ARBA00022630"/>
    </source>
</evidence>
<dbReference type="NCBIfam" id="TIGR00558">
    <property type="entry name" value="pdxH"/>
    <property type="match status" value="1"/>
</dbReference>
<keyword evidence="7" id="KW-0560">Oxidoreductase</keyword>
<dbReference type="STRING" id="1399860.A0A2C5Y806"/>
<dbReference type="Proteomes" id="UP000226192">
    <property type="component" value="Unassembled WGS sequence"/>
</dbReference>
<dbReference type="PIRSF" id="PIRSF000190">
    <property type="entry name" value="Pyd_amn-ph_oxd"/>
    <property type="match status" value="1"/>
</dbReference>